<evidence type="ECO:0000313" key="3">
    <source>
        <dbReference type="Proteomes" id="UP000465305"/>
    </source>
</evidence>
<feature type="region of interest" description="Disordered" evidence="1">
    <location>
        <begin position="21"/>
        <end position="54"/>
    </location>
</feature>
<proteinExistence type="predicted"/>
<reference evidence="2 3" key="1">
    <citation type="journal article" date="2019" name="Emerg. Microbes Infect.">
        <title>Comprehensive subspecies identification of 175 nontuberculous mycobacteria species based on 7547 genomic profiles.</title>
        <authorList>
            <person name="Matsumoto Y."/>
            <person name="Kinjo T."/>
            <person name="Motooka D."/>
            <person name="Nabeya D."/>
            <person name="Jung N."/>
            <person name="Uechi K."/>
            <person name="Horii T."/>
            <person name="Iida T."/>
            <person name="Fujita J."/>
            <person name="Nakamura S."/>
        </authorList>
    </citation>
    <scope>NUCLEOTIDE SEQUENCE [LARGE SCALE GENOMIC DNA]</scope>
    <source>
        <strain evidence="2 3">JCM 30723</strain>
    </source>
</reference>
<sequence length="115" mass="12286">MSLGNRTVTFVKVGKADQPGYLGVTDRKDRPRSPFPPVRGCHLRPMSATESDSTHVETGMWKLTAPPAAAALAMNAPDEFVADGVTYLVEGAAMPKYDTDGTVDHVTIIGKLQEG</sequence>
<dbReference type="AlphaFoldDB" id="A0A7I9Y3Z3"/>
<evidence type="ECO:0000313" key="2">
    <source>
        <dbReference type="EMBL" id="GFG83386.1"/>
    </source>
</evidence>
<dbReference type="Proteomes" id="UP000465305">
    <property type="component" value="Unassembled WGS sequence"/>
</dbReference>
<comment type="caution">
    <text evidence="2">The sequence shown here is derived from an EMBL/GenBank/DDBJ whole genome shotgun (WGS) entry which is preliminary data.</text>
</comment>
<gene>
    <name evidence="2" type="ORF">MALGJ_00620</name>
</gene>
<organism evidence="2 3">
    <name type="scientific">Mycolicibacter algericus</name>
    <name type="common">Mycobacterium algericum</name>
    <dbReference type="NCBI Taxonomy" id="1288388"/>
    <lineage>
        <taxon>Bacteria</taxon>
        <taxon>Bacillati</taxon>
        <taxon>Actinomycetota</taxon>
        <taxon>Actinomycetes</taxon>
        <taxon>Mycobacteriales</taxon>
        <taxon>Mycobacteriaceae</taxon>
        <taxon>Mycolicibacter</taxon>
    </lineage>
</organism>
<name>A0A7I9Y3Z3_MYCAL</name>
<evidence type="ECO:0000256" key="1">
    <source>
        <dbReference type="SAM" id="MobiDB-lite"/>
    </source>
</evidence>
<protein>
    <recommendedName>
        <fullName evidence="4">Head-to-tail stopper</fullName>
    </recommendedName>
</protein>
<dbReference type="RefSeq" id="WP_083037665.1">
    <property type="nucleotide sequence ID" value="NZ_BLKY01000001.1"/>
</dbReference>
<accession>A0A7I9Y3Z3</accession>
<dbReference type="EMBL" id="BLKY01000001">
    <property type="protein sequence ID" value="GFG83386.1"/>
    <property type="molecule type" value="Genomic_DNA"/>
</dbReference>
<evidence type="ECO:0008006" key="4">
    <source>
        <dbReference type="Google" id="ProtNLM"/>
    </source>
</evidence>